<dbReference type="Pfam" id="PF23647">
    <property type="entry name" value="TRAPPC13_M"/>
    <property type="match status" value="1"/>
</dbReference>
<feature type="compositionally biased region" description="Polar residues" evidence="1">
    <location>
        <begin position="350"/>
        <end position="365"/>
    </location>
</feature>
<keyword evidence="5" id="KW-1185">Reference proteome</keyword>
<feature type="region of interest" description="Disordered" evidence="1">
    <location>
        <begin position="346"/>
        <end position="398"/>
    </location>
</feature>
<evidence type="ECO:0000259" key="2">
    <source>
        <dbReference type="Pfam" id="PF06159"/>
    </source>
</evidence>
<evidence type="ECO:0000313" key="5">
    <source>
        <dbReference type="Proteomes" id="UP000027222"/>
    </source>
</evidence>
<dbReference type="AlphaFoldDB" id="A0A067TNA7"/>
<protein>
    <recommendedName>
        <fullName evidence="6">DUF974-domain-containing protein</fullName>
    </recommendedName>
</protein>
<dbReference type="STRING" id="685588.A0A067TNA7"/>
<dbReference type="EMBL" id="KL142370">
    <property type="protein sequence ID" value="KDR81384.1"/>
    <property type="molecule type" value="Genomic_DNA"/>
</dbReference>
<dbReference type="PANTHER" id="PTHR13134">
    <property type="entry name" value="TRAFFICKING PROTEIN PARTICLE COMPLEX SUBUNIT 13"/>
    <property type="match status" value="1"/>
</dbReference>
<feature type="domain" description="Trafficking protein particle complex subunit 13 middle" evidence="3">
    <location>
        <begin position="192"/>
        <end position="328"/>
    </location>
</feature>
<name>A0A067TNA7_GALM3</name>
<reference evidence="5" key="1">
    <citation type="journal article" date="2014" name="Proc. Natl. Acad. Sci. U.S.A.">
        <title>Extensive sampling of basidiomycete genomes demonstrates inadequacy of the white-rot/brown-rot paradigm for wood decay fungi.</title>
        <authorList>
            <person name="Riley R."/>
            <person name="Salamov A.A."/>
            <person name="Brown D.W."/>
            <person name="Nagy L.G."/>
            <person name="Floudas D."/>
            <person name="Held B.W."/>
            <person name="Levasseur A."/>
            <person name="Lombard V."/>
            <person name="Morin E."/>
            <person name="Otillar R."/>
            <person name="Lindquist E.A."/>
            <person name="Sun H."/>
            <person name="LaButti K.M."/>
            <person name="Schmutz J."/>
            <person name="Jabbour D."/>
            <person name="Luo H."/>
            <person name="Baker S.E."/>
            <person name="Pisabarro A.G."/>
            <person name="Walton J.D."/>
            <person name="Blanchette R.A."/>
            <person name="Henrissat B."/>
            <person name="Martin F."/>
            <person name="Cullen D."/>
            <person name="Hibbett D.S."/>
            <person name="Grigoriev I.V."/>
        </authorList>
    </citation>
    <scope>NUCLEOTIDE SEQUENCE [LARGE SCALE GENOMIC DNA]</scope>
    <source>
        <strain evidence="5">CBS 339.88</strain>
    </source>
</reference>
<dbReference type="Proteomes" id="UP000027222">
    <property type="component" value="Unassembled WGS sequence"/>
</dbReference>
<dbReference type="GO" id="GO:1990072">
    <property type="term" value="C:TRAPPIII protein complex"/>
    <property type="evidence" value="ECO:0007669"/>
    <property type="project" value="TreeGrafter"/>
</dbReference>
<dbReference type="OrthoDB" id="10250284at2759"/>
<evidence type="ECO:0000259" key="3">
    <source>
        <dbReference type="Pfam" id="PF23647"/>
    </source>
</evidence>
<gene>
    <name evidence="4" type="ORF">GALMADRAFT_134829</name>
</gene>
<accession>A0A067TNA7</accession>
<evidence type="ECO:0008006" key="6">
    <source>
        <dbReference type="Google" id="ProtNLM"/>
    </source>
</evidence>
<organism evidence="4 5">
    <name type="scientific">Galerina marginata (strain CBS 339.88)</name>
    <dbReference type="NCBI Taxonomy" id="685588"/>
    <lineage>
        <taxon>Eukaryota</taxon>
        <taxon>Fungi</taxon>
        <taxon>Dikarya</taxon>
        <taxon>Basidiomycota</taxon>
        <taxon>Agaricomycotina</taxon>
        <taxon>Agaricomycetes</taxon>
        <taxon>Agaricomycetidae</taxon>
        <taxon>Agaricales</taxon>
        <taxon>Agaricineae</taxon>
        <taxon>Strophariaceae</taxon>
        <taxon>Galerina</taxon>
    </lineage>
</organism>
<dbReference type="InterPro" id="IPR010378">
    <property type="entry name" value="TRAPPC13"/>
</dbReference>
<dbReference type="HOGENOM" id="CLU_390303_0_0_1"/>
<feature type="domain" description="Trafficking protein particle complex subunit 13 N-terminal" evidence="2">
    <location>
        <begin position="9"/>
        <end position="188"/>
    </location>
</feature>
<evidence type="ECO:0000256" key="1">
    <source>
        <dbReference type="SAM" id="MobiDB-lite"/>
    </source>
</evidence>
<dbReference type="PANTHER" id="PTHR13134:SF3">
    <property type="entry name" value="TRAFFICKING PROTEIN PARTICLE COMPLEX SUBUNIT 13"/>
    <property type="match status" value="1"/>
</dbReference>
<dbReference type="InterPro" id="IPR055429">
    <property type="entry name" value="TRAPPC13_M"/>
</dbReference>
<evidence type="ECO:0000313" key="4">
    <source>
        <dbReference type="EMBL" id="KDR81384.1"/>
    </source>
</evidence>
<proteinExistence type="predicted"/>
<sequence length="638" mass="69150">MAATDGPVHLLSLKVMRVSRPELASAWQPFYSSSPSFSAHSTAAILSLQGTTPLPGHPKTLRDLTHASELLTLPSSFGSIQLGETFSSCLCVNNETEVVIEVAHIKVEMQTVTTKVVLYETDGLGGMLSGGDTLEHIVHHEIKELGQHVLACTVTYRLPPNSRSVPGASEDAADPSLQTFRKFYKFAVTNPLSVKTKVHTPKSPSAQLSPLEREKVFLEVHIQNLTQDAICFERMRLECTDGWEAEDGNMIPDEDGKDMSVFSGSMALMQPQDMRQYIYTLTPKNAELSPPIHAPGTIIPLGRLDISWRSSFGEPGRLLTSMLSRRIPLAPVPQPASALPPYLKRAVAGSTPSRPHSPSLSQSRPGSPPPFQRPGSPAVGRPASMSINRPQTPPQQPIVSLPEIEAQLIVRHIPRENIVVEKAFSISFAVVLSCNIPPGKEHTKRKVALAIQHIKPHIVLPPVFSPPVEAFTPKMPSSSGFSTPSSATATFNYALAHQKILAVTNRPTTAEVTMPESDMAKTDISLLPPPYFEDELKTSSSNGVSFVGASAVFLPPVEIHLSTAQGKVDGSTKAQVVQEFELPFIALRQGFSTIGGIRILLADGQLPEAAHEGDARNKPKRAHTLKEYDVVGEVWVST</sequence>
<dbReference type="InterPro" id="IPR055427">
    <property type="entry name" value="TRAPPC13_N"/>
</dbReference>
<dbReference type="Pfam" id="PF06159">
    <property type="entry name" value="TRAPPC13_N"/>
    <property type="match status" value="1"/>
</dbReference>